<keyword evidence="3" id="KW-1185">Reference proteome</keyword>
<gene>
    <name evidence="2" type="ORF">EC9_18790</name>
</gene>
<feature type="region of interest" description="Disordered" evidence="1">
    <location>
        <begin position="307"/>
        <end position="332"/>
    </location>
</feature>
<dbReference type="Proteomes" id="UP000319557">
    <property type="component" value="Chromosome"/>
</dbReference>
<dbReference type="KEGG" id="ruv:EC9_18790"/>
<name>A0A517LYJ9_9BACT</name>
<sequence>MPMPVRRFTTVLLYVVCCLMLLAGPVQGLDFGDKRAEREAAIAALPLDRLTQTARKRVEQIISHPTMFRRLPTQGMDCDRDMFLFLVRHPEVLVGIWDVMDITQVQMKRTGPYNLVASDGQGTTCEIELIYGDSQTHLYIARGKYEGSMVAKPLTGSGVFVLHSSYARSSRERETIGGRMDVFLELDSLGADLVVRTLGPLIGKSADHNFIETAKFIAQISQASEVNPEGVKKLGLQLPQVSEPVRSGFIDTAIAVGRRNGNTIADEPPIAMNDSPLGRTLDGKPAVETKVPTPVPVRVASSRPAAIDAEQDAVDRYDNPVQPRKLGMNLRR</sequence>
<protein>
    <submittedName>
        <fullName evidence="2">Uncharacterized protein</fullName>
    </submittedName>
</protein>
<reference evidence="2 3" key="1">
    <citation type="submission" date="2019-02" db="EMBL/GenBank/DDBJ databases">
        <title>Deep-cultivation of Planctomycetes and their phenomic and genomic characterization uncovers novel biology.</title>
        <authorList>
            <person name="Wiegand S."/>
            <person name="Jogler M."/>
            <person name="Boedeker C."/>
            <person name="Pinto D."/>
            <person name="Vollmers J."/>
            <person name="Rivas-Marin E."/>
            <person name="Kohn T."/>
            <person name="Peeters S.H."/>
            <person name="Heuer A."/>
            <person name="Rast P."/>
            <person name="Oberbeckmann S."/>
            <person name="Bunk B."/>
            <person name="Jeske O."/>
            <person name="Meyerdierks A."/>
            <person name="Storesund J.E."/>
            <person name="Kallscheuer N."/>
            <person name="Luecker S."/>
            <person name="Lage O.M."/>
            <person name="Pohl T."/>
            <person name="Merkel B.J."/>
            <person name="Hornburger P."/>
            <person name="Mueller R.-W."/>
            <person name="Bruemmer F."/>
            <person name="Labrenz M."/>
            <person name="Spormann A.M."/>
            <person name="Op den Camp H."/>
            <person name="Overmann J."/>
            <person name="Amann R."/>
            <person name="Jetten M.S.M."/>
            <person name="Mascher T."/>
            <person name="Medema M.H."/>
            <person name="Devos D.P."/>
            <person name="Kaster A.-K."/>
            <person name="Ovreas L."/>
            <person name="Rohde M."/>
            <person name="Galperin M.Y."/>
            <person name="Jogler C."/>
        </authorList>
    </citation>
    <scope>NUCLEOTIDE SEQUENCE [LARGE SCALE GENOMIC DNA]</scope>
    <source>
        <strain evidence="2 3">EC9</strain>
    </source>
</reference>
<proteinExistence type="predicted"/>
<evidence type="ECO:0000313" key="3">
    <source>
        <dbReference type="Proteomes" id="UP000319557"/>
    </source>
</evidence>
<dbReference type="AlphaFoldDB" id="A0A517LYJ9"/>
<dbReference type="EMBL" id="CP036261">
    <property type="protein sequence ID" value="QDS87700.1"/>
    <property type="molecule type" value="Genomic_DNA"/>
</dbReference>
<evidence type="ECO:0000256" key="1">
    <source>
        <dbReference type="SAM" id="MobiDB-lite"/>
    </source>
</evidence>
<accession>A0A517LYJ9</accession>
<organism evidence="2 3">
    <name type="scientific">Rosistilla ulvae</name>
    <dbReference type="NCBI Taxonomy" id="1930277"/>
    <lineage>
        <taxon>Bacteria</taxon>
        <taxon>Pseudomonadati</taxon>
        <taxon>Planctomycetota</taxon>
        <taxon>Planctomycetia</taxon>
        <taxon>Pirellulales</taxon>
        <taxon>Pirellulaceae</taxon>
        <taxon>Rosistilla</taxon>
    </lineage>
</organism>
<evidence type="ECO:0000313" key="2">
    <source>
        <dbReference type="EMBL" id="QDS87700.1"/>
    </source>
</evidence>